<reference evidence="2 3" key="2">
    <citation type="submission" date="2020-08" db="EMBL/GenBank/DDBJ databases">
        <authorList>
            <person name="Ueki A."/>
            <person name="Tonouchi A."/>
        </authorList>
    </citation>
    <scope>NUCLEOTIDE SEQUENCE [LARGE SCALE GENOMIC DNA]</scope>
    <source>
        <strain evidence="2 3">CTTW</strain>
    </source>
</reference>
<gene>
    <name evidence="2" type="ORF">bsdcttw_20410</name>
</gene>
<dbReference type="InterPro" id="IPR005321">
    <property type="entry name" value="Peptidase_S58_DmpA"/>
</dbReference>
<comment type="similarity">
    <text evidence="1">Belongs to the peptidase S58 family.</text>
</comment>
<accession>A0A7I8DKW5</accession>
<keyword evidence="3" id="KW-1185">Reference proteome</keyword>
<dbReference type="KEGG" id="acht:bsdcttw_20410"/>
<dbReference type="PANTHER" id="PTHR36512:SF3">
    <property type="entry name" value="BLR5678 PROTEIN"/>
    <property type="match status" value="1"/>
</dbReference>
<dbReference type="SUPFAM" id="SSF56266">
    <property type="entry name" value="DmpA/ArgJ-like"/>
    <property type="match status" value="1"/>
</dbReference>
<reference evidence="2 3" key="1">
    <citation type="submission" date="2020-08" db="EMBL/GenBank/DDBJ databases">
        <title>Draft genome sequencing of an Anaerocolumna strain isolated from anoxic soil subjected to BSD treatment.</title>
        <authorList>
            <person name="Uek A."/>
            <person name="Tonouchi A."/>
        </authorList>
    </citation>
    <scope>NUCLEOTIDE SEQUENCE [LARGE SCALE GENOMIC DNA]</scope>
    <source>
        <strain evidence="2 3">CTTW</strain>
    </source>
</reference>
<dbReference type="Pfam" id="PF03576">
    <property type="entry name" value="Peptidase_S58"/>
    <property type="match status" value="1"/>
</dbReference>
<evidence type="ECO:0000256" key="1">
    <source>
        <dbReference type="ARBA" id="ARBA00007068"/>
    </source>
</evidence>
<proteinExistence type="inferred from homology"/>
<dbReference type="Gene3D" id="3.60.70.12">
    <property type="entry name" value="L-amino peptidase D-ALA esterase/amidase"/>
    <property type="match status" value="1"/>
</dbReference>
<evidence type="ECO:0000313" key="2">
    <source>
        <dbReference type="EMBL" id="BCJ99000.1"/>
    </source>
</evidence>
<protein>
    <submittedName>
        <fullName evidence="2">Peptidase S58</fullName>
    </submittedName>
</protein>
<dbReference type="Proteomes" id="UP000515703">
    <property type="component" value="Chromosome"/>
</dbReference>
<dbReference type="GO" id="GO:0004177">
    <property type="term" value="F:aminopeptidase activity"/>
    <property type="evidence" value="ECO:0007669"/>
    <property type="project" value="TreeGrafter"/>
</dbReference>
<dbReference type="InterPro" id="IPR016117">
    <property type="entry name" value="ArgJ-like_dom_sf"/>
</dbReference>
<dbReference type="PANTHER" id="PTHR36512">
    <property type="entry name" value="D-AMINOPEPTIDASE"/>
    <property type="match status" value="1"/>
</dbReference>
<evidence type="ECO:0000313" key="3">
    <source>
        <dbReference type="Proteomes" id="UP000515703"/>
    </source>
</evidence>
<dbReference type="RefSeq" id="WP_185259286.1">
    <property type="nucleotide sequence ID" value="NZ_AP023368.1"/>
</dbReference>
<dbReference type="EMBL" id="AP023368">
    <property type="protein sequence ID" value="BCJ99000.1"/>
    <property type="molecule type" value="Genomic_DNA"/>
</dbReference>
<organism evidence="2 3">
    <name type="scientific">Anaerocolumna chitinilytica</name>
    <dbReference type="NCBI Taxonomy" id="1727145"/>
    <lineage>
        <taxon>Bacteria</taxon>
        <taxon>Bacillati</taxon>
        <taxon>Bacillota</taxon>
        <taxon>Clostridia</taxon>
        <taxon>Lachnospirales</taxon>
        <taxon>Lachnospiraceae</taxon>
        <taxon>Anaerocolumna</taxon>
    </lineage>
</organism>
<name>A0A7I8DKW5_9FIRM</name>
<sequence length="325" mass="32991">MIHEDSKVLVNTIGGLTDVPGILVGTAEDESGRTGCTVVICPNGAVPGVSVVGGNPGTMETDSIRPGTKEDPVQAVLLTGGSRFGLAAASGVMRWLYEQRIAEVPHVPAAVIFDLLYARGSNPPDAALGYAACQAANNGPVKEGNYGAGAGATIGKFYGESMKGGQGSASIHIPGGPVVAALAIVNPLGDVWDHGRIVVGALCPDGKFVNQTKLMLEGVPSYLFSEMNTTIAVIATTAQLNKAEASRVAALAQDGMARAISPVHTQWDGDTVFCLATGADSNYYKGDAAITVIGTAAAVVLEKAIIRGALAAQTKITNGCTGDGA</sequence>
<dbReference type="AlphaFoldDB" id="A0A7I8DKW5"/>
<dbReference type="CDD" id="cd02252">
    <property type="entry name" value="nylC_like"/>
    <property type="match status" value="1"/>
</dbReference>